<evidence type="ECO:0000313" key="2">
    <source>
        <dbReference type="EMBL" id="KIH44894.1"/>
    </source>
</evidence>
<feature type="compositionally biased region" description="Polar residues" evidence="1">
    <location>
        <begin position="54"/>
        <end position="65"/>
    </location>
</feature>
<gene>
    <name evidence="2" type="ORF">ANCDUO_25073</name>
</gene>
<feature type="compositionally biased region" description="Basic and acidic residues" evidence="1">
    <location>
        <begin position="198"/>
        <end position="209"/>
    </location>
</feature>
<feature type="compositionally biased region" description="Low complexity" evidence="1">
    <location>
        <begin position="235"/>
        <end position="250"/>
    </location>
</feature>
<dbReference type="EMBL" id="KN774939">
    <property type="protein sequence ID" value="KIH44894.1"/>
    <property type="molecule type" value="Genomic_DNA"/>
</dbReference>
<evidence type="ECO:0000313" key="3">
    <source>
        <dbReference type="Proteomes" id="UP000054047"/>
    </source>
</evidence>
<keyword evidence="3" id="KW-1185">Reference proteome</keyword>
<evidence type="ECO:0000256" key="1">
    <source>
        <dbReference type="SAM" id="MobiDB-lite"/>
    </source>
</evidence>
<feature type="compositionally biased region" description="Basic and acidic residues" evidence="1">
    <location>
        <begin position="105"/>
        <end position="117"/>
    </location>
</feature>
<feature type="compositionally biased region" description="Polar residues" evidence="1">
    <location>
        <begin position="157"/>
        <end position="186"/>
    </location>
</feature>
<dbReference type="Proteomes" id="UP000054047">
    <property type="component" value="Unassembled WGS sequence"/>
</dbReference>
<feature type="non-terminal residue" evidence="2">
    <location>
        <position position="1"/>
    </location>
</feature>
<sequence length="282" mass="30135">VRRRRTIDDVDKSLCIDSSPAKVDLPVEVPPTSIKRGRRRTMVTMAGDIEKSLSDSISTSRSPSNPVKVAEENKSEETTSQSSVMPKKDVVRRRGKRGHVSSGSIEREKGPPAKIKDIGPAPVADRPKRLSAGKTLDFLAEVTKSRRSSVGRRSRVNPSTVAETSSCSTPEDVPATSSKESESLNVVPTAPAHPTSSPKKEVPEKEVKQDASPSIAEGVVDQEVSNDAMEKDSGSDTSYSPSSASGSVDSAEGDKATEVKHSTRSSSKEDKAPEQKNTTPEV</sequence>
<feature type="compositionally biased region" description="Basic residues" evidence="1">
    <location>
        <begin position="90"/>
        <end position="99"/>
    </location>
</feature>
<protein>
    <submittedName>
        <fullName evidence="2">Uncharacterized protein</fullName>
    </submittedName>
</protein>
<proteinExistence type="predicted"/>
<feature type="region of interest" description="Disordered" evidence="1">
    <location>
        <begin position="49"/>
        <end position="282"/>
    </location>
</feature>
<feature type="non-terminal residue" evidence="2">
    <location>
        <position position="282"/>
    </location>
</feature>
<reference evidence="2 3" key="1">
    <citation type="submission" date="2013-12" db="EMBL/GenBank/DDBJ databases">
        <title>Draft genome of the parsitic nematode Ancylostoma duodenale.</title>
        <authorList>
            <person name="Mitreva M."/>
        </authorList>
    </citation>
    <scope>NUCLEOTIDE SEQUENCE [LARGE SCALE GENOMIC DNA]</scope>
    <source>
        <strain evidence="2 3">Zhejiang</strain>
    </source>
</reference>
<accession>A0A0C2FE06</accession>
<feature type="compositionally biased region" description="Basic and acidic residues" evidence="1">
    <location>
        <begin position="252"/>
        <end position="274"/>
    </location>
</feature>
<dbReference type="OrthoDB" id="5877006at2759"/>
<name>A0A0C2FE06_9BILA</name>
<dbReference type="AlphaFoldDB" id="A0A0C2FE06"/>
<feature type="compositionally biased region" description="Basic residues" evidence="1">
    <location>
        <begin position="145"/>
        <end position="155"/>
    </location>
</feature>
<organism evidence="2 3">
    <name type="scientific">Ancylostoma duodenale</name>
    <dbReference type="NCBI Taxonomy" id="51022"/>
    <lineage>
        <taxon>Eukaryota</taxon>
        <taxon>Metazoa</taxon>
        <taxon>Ecdysozoa</taxon>
        <taxon>Nematoda</taxon>
        <taxon>Chromadorea</taxon>
        <taxon>Rhabditida</taxon>
        <taxon>Rhabditina</taxon>
        <taxon>Rhabditomorpha</taxon>
        <taxon>Strongyloidea</taxon>
        <taxon>Ancylostomatidae</taxon>
        <taxon>Ancylostomatinae</taxon>
        <taxon>Ancylostoma</taxon>
    </lineage>
</organism>